<dbReference type="Pfam" id="PF00106">
    <property type="entry name" value="adh_short"/>
    <property type="match status" value="1"/>
</dbReference>
<protein>
    <submittedName>
        <fullName evidence="5">Carveol dehydrogenase</fullName>
    </submittedName>
</protein>
<dbReference type="InterPro" id="IPR020904">
    <property type="entry name" value="Sc_DH/Rdtase_CS"/>
</dbReference>
<dbReference type="STRING" id="146018.BN2156_02237"/>
<keyword evidence="6" id="KW-1185">Reference proteome</keyword>
<comment type="similarity">
    <text evidence="1 4">Belongs to the short-chain dehydrogenases/reductases (SDR) family.</text>
</comment>
<evidence type="ECO:0000256" key="1">
    <source>
        <dbReference type="ARBA" id="ARBA00006484"/>
    </source>
</evidence>
<name>A0A0H5RPI2_9MYCO</name>
<proteinExistence type="inferred from homology"/>
<dbReference type="NCBIfam" id="TIGR03971">
    <property type="entry name" value="SDR_subfam_1"/>
    <property type="match status" value="1"/>
</dbReference>
<keyword evidence="2" id="KW-0560">Oxidoreductase</keyword>
<accession>A0A0H5RPI2</accession>
<evidence type="ECO:0000256" key="4">
    <source>
        <dbReference type="RuleBase" id="RU000363"/>
    </source>
</evidence>
<dbReference type="PRINTS" id="PR00081">
    <property type="entry name" value="GDHRDH"/>
</dbReference>
<dbReference type="PANTHER" id="PTHR24321">
    <property type="entry name" value="DEHYDROGENASES, SHORT CHAIN"/>
    <property type="match status" value="1"/>
</dbReference>
<dbReference type="Proteomes" id="UP000199147">
    <property type="component" value="Unassembled WGS sequence"/>
</dbReference>
<keyword evidence="3" id="KW-0520">NAD</keyword>
<dbReference type="RefSeq" id="WP_090513460.1">
    <property type="nucleotide sequence ID" value="NZ_CWKH01000001.1"/>
</dbReference>
<dbReference type="OrthoDB" id="5173603at2"/>
<evidence type="ECO:0000256" key="3">
    <source>
        <dbReference type="ARBA" id="ARBA00023027"/>
    </source>
</evidence>
<evidence type="ECO:0000313" key="6">
    <source>
        <dbReference type="Proteomes" id="UP000199147"/>
    </source>
</evidence>
<dbReference type="NCBIfam" id="NF009467">
    <property type="entry name" value="PRK12826.1-3"/>
    <property type="match status" value="1"/>
</dbReference>
<dbReference type="AlphaFoldDB" id="A0A0H5RPI2"/>
<gene>
    <name evidence="5" type="ORF">BN2156_02237</name>
</gene>
<dbReference type="GO" id="GO:0016491">
    <property type="term" value="F:oxidoreductase activity"/>
    <property type="evidence" value="ECO:0007669"/>
    <property type="project" value="UniProtKB-KW"/>
</dbReference>
<reference evidence="6" key="1">
    <citation type="submission" date="2015-07" db="EMBL/GenBank/DDBJ databases">
        <authorList>
            <person name="Urmite Genomes"/>
        </authorList>
    </citation>
    <scope>NUCLEOTIDE SEQUENCE [LARGE SCALE GENOMIC DNA]</scope>
    <source>
        <strain evidence="6">type strain: ATCC 49404</strain>
    </source>
</reference>
<dbReference type="PROSITE" id="PS00061">
    <property type="entry name" value="ADH_SHORT"/>
    <property type="match status" value="1"/>
</dbReference>
<dbReference type="InterPro" id="IPR036291">
    <property type="entry name" value="NAD(P)-bd_dom_sf"/>
</dbReference>
<dbReference type="PRINTS" id="PR00080">
    <property type="entry name" value="SDRFAMILY"/>
</dbReference>
<evidence type="ECO:0000313" key="5">
    <source>
        <dbReference type="EMBL" id="CRZ15377.1"/>
    </source>
</evidence>
<dbReference type="InterPro" id="IPR023985">
    <property type="entry name" value="SDR_subfam_1"/>
</dbReference>
<dbReference type="PANTHER" id="PTHR24321:SF8">
    <property type="entry name" value="ESTRADIOL 17-BETA-DEHYDROGENASE 8-RELATED"/>
    <property type="match status" value="1"/>
</dbReference>
<evidence type="ECO:0000256" key="2">
    <source>
        <dbReference type="ARBA" id="ARBA00023002"/>
    </source>
</evidence>
<organism evidence="5 6">
    <name type="scientific">Mycolicibacterium neworleansense</name>
    <dbReference type="NCBI Taxonomy" id="146018"/>
    <lineage>
        <taxon>Bacteria</taxon>
        <taxon>Bacillati</taxon>
        <taxon>Actinomycetota</taxon>
        <taxon>Actinomycetes</taxon>
        <taxon>Mycobacteriales</taxon>
        <taxon>Mycobacteriaceae</taxon>
        <taxon>Mycolicibacterium</taxon>
    </lineage>
</organism>
<dbReference type="SUPFAM" id="SSF51735">
    <property type="entry name" value="NAD(P)-binding Rossmann-fold domains"/>
    <property type="match status" value="1"/>
</dbReference>
<dbReference type="Gene3D" id="3.40.50.720">
    <property type="entry name" value="NAD(P)-binding Rossmann-like Domain"/>
    <property type="match status" value="1"/>
</dbReference>
<dbReference type="CDD" id="cd05233">
    <property type="entry name" value="SDR_c"/>
    <property type="match status" value="1"/>
</dbReference>
<dbReference type="FunFam" id="3.40.50.720:FF:000084">
    <property type="entry name" value="Short-chain dehydrogenase reductase"/>
    <property type="match status" value="1"/>
</dbReference>
<dbReference type="EMBL" id="CWKH01000001">
    <property type="protein sequence ID" value="CRZ15377.1"/>
    <property type="molecule type" value="Genomic_DNA"/>
</dbReference>
<sequence>MSERLAGKVAFITGAARGQGRAHAVRMAKEGADIIAVDIAGPLPPSVPYDSATPEDLTETVRLVEATGKRIIATAADTRDHDALREIVGKGVAEFGRLDVIVANAGITVPEPWNETTPESFRDVMDINVTGTWNTVMAGAQHIIDGGRGGSIILISSAAGIKMQPFMVHYTASKHAVAGMARAFAAELGKHKIRVNSLHPGAVNTPMGTGDMLAALNRANDTNPGLMQMVTPFLPDYIAEPEDIADAAIWLASDESRYVTASRVAVDLGSTQF</sequence>
<dbReference type="InterPro" id="IPR002347">
    <property type="entry name" value="SDR_fam"/>
</dbReference>